<dbReference type="SUPFAM" id="SSF51735">
    <property type="entry name" value="NAD(P)-binding Rossmann-fold domains"/>
    <property type="match status" value="1"/>
</dbReference>
<gene>
    <name evidence="2" type="ORF">B0H63DRAFT_448814</name>
</gene>
<proteinExistence type="predicted"/>
<dbReference type="InterPro" id="IPR036291">
    <property type="entry name" value="NAD(P)-bd_dom_sf"/>
</dbReference>
<reference evidence="2" key="1">
    <citation type="journal article" date="2023" name="Mol. Phylogenet. Evol.">
        <title>Genome-scale phylogeny and comparative genomics of the fungal order Sordariales.</title>
        <authorList>
            <person name="Hensen N."/>
            <person name="Bonometti L."/>
            <person name="Westerberg I."/>
            <person name="Brannstrom I.O."/>
            <person name="Guillou S."/>
            <person name="Cros-Aarteil S."/>
            <person name="Calhoun S."/>
            <person name="Haridas S."/>
            <person name="Kuo A."/>
            <person name="Mondo S."/>
            <person name="Pangilinan J."/>
            <person name="Riley R."/>
            <person name="LaButti K."/>
            <person name="Andreopoulos B."/>
            <person name="Lipzen A."/>
            <person name="Chen C."/>
            <person name="Yan M."/>
            <person name="Daum C."/>
            <person name="Ng V."/>
            <person name="Clum A."/>
            <person name="Steindorff A."/>
            <person name="Ohm R.A."/>
            <person name="Martin F."/>
            <person name="Silar P."/>
            <person name="Natvig D.O."/>
            <person name="Lalanne C."/>
            <person name="Gautier V."/>
            <person name="Ament-Velasquez S.L."/>
            <person name="Kruys A."/>
            <person name="Hutchinson M.I."/>
            <person name="Powell A.J."/>
            <person name="Barry K."/>
            <person name="Miller A.N."/>
            <person name="Grigoriev I.V."/>
            <person name="Debuchy R."/>
            <person name="Gladieux P."/>
            <person name="Hiltunen Thoren M."/>
            <person name="Johannesson H."/>
        </authorList>
    </citation>
    <scope>NUCLEOTIDE SEQUENCE</scope>
    <source>
        <strain evidence="2">CBS 232.78</strain>
    </source>
</reference>
<sequence length="196" mass="21512">MFFVGSGIFDVLKKGTGPLYPADLFNYGELPLFCTVEFPPVPRVQHESSGASYTPNSPGHLYGHANLLARIGERKYVYLEGNCCHNPRILRGEKGIALYEDGRGGLRSVHVDTGMARNTLDQIAGFASDRKLGFEDVERSRNTFDESADTVAFIGLGVMGYPMAKNLRAGLGPEKVLLICDVNHEAITRFKIETEG</sequence>
<dbReference type="PROSITE" id="PS00895">
    <property type="entry name" value="3_HYDROXYISOBUT_DH"/>
    <property type="match status" value="1"/>
</dbReference>
<keyword evidence="3" id="KW-1185">Reference proteome</keyword>
<evidence type="ECO:0000313" key="3">
    <source>
        <dbReference type="Proteomes" id="UP001285441"/>
    </source>
</evidence>
<dbReference type="Gene3D" id="3.40.50.720">
    <property type="entry name" value="NAD(P)-binding Rossmann-like Domain"/>
    <property type="match status" value="1"/>
</dbReference>
<dbReference type="GO" id="GO:0016491">
    <property type="term" value="F:oxidoreductase activity"/>
    <property type="evidence" value="ECO:0007669"/>
    <property type="project" value="InterPro"/>
</dbReference>
<evidence type="ECO:0000313" key="2">
    <source>
        <dbReference type="EMBL" id="KAK3388032.1"/>
    </source>
</evidence>
<dbReference type="InterPro" id="IPR006115">
    <property type="entry name" value="6PGDH_NADP-bd"/>
</dbReference>
<comment type="caution">
    <text evidence="2">The sequence shown here is derived from an EMBL/GenBank/DDBJ whole genome shotgun (WGS) entry which is preliminary data.</text>
</comment>
<dbReference type="InterPro" id="IPR002204">
    <property type="entry name" value="3-OH-isobutyrate_DH-rel_CS"/>
</dbReference>
<protein>
    <recommendedName>
        <fullName evidence="1">6-phosphogluconate dehydrogenase NADP-binding domain-containing protein</fullName>
    </recommendedName>
</protein>
<reference evidence="2" key="2">
    <citation type="submission" date="2023-06" db="EMBL/GenBank/DDBJ databases">
        <authorList>
            <consortium name="Lawrence Berkeley National Laboratory"/>
            <person name="Haridas S."/>
            <person name="Hensen N."/>
            <person name="Bonometti L."/>
            <person name="Westerberg I."/>
            <person name="Brannstrom I.O."/>
            <person name="Guillou S."/>
            <person name="Cros-Aarteil S."/>
            <person name="Calhoun S."/>
            <person name="Kuo A."/>
            <person name="Mondo S."/>
            <person name="Pangilinan J."/>
            <person name="Riley R."/>
            <person name="LaButti K."/>
            <person name="Andreopoulos B."/>
            <person name="Lipzen A."/>
            <person name="Chen C."/>
            <person name="Yanf M."/>
            <person name="Daum C."/>
            <person name="Ng V."/>
            <person name="Clum A."/>
            <person name="Steindorff A."/>
            <person name="Ohm R."/>
            <person name="Martin F."/>
            <person name="Silar P."/>
            <person name="Natvig D."/>
            <person name="Lalanne C."/>
            <person name="Gautier V."/>
            <person name="Ament-velasquez S.L."/>
            <person name="Kruys A."/>
            <person name="Hutchinson M.I."/>
            <person name="Powell A.J."/>
            <person name="Barry K."/>
            <person name="Miller A.N."/>
            <person name="Grigoriev I.V."/>
            <person name="Debuchy R."/>
            <person name="Gladieux P."/>
            <person name="Thoren M.H."/>
            <person name="Johannesson H."/>
        </authorList>
    </citation>
    <scope>NUCLEOTIDE SEQUENCE</scope>
    <source>
        <strain evidence="2">CBS 232.78</strain>
    </source>
</reference>
<dbReference type="AlphaFoldDB" id="A0AAE0NUP0"/>
<dbReference type="Pfam" id="PF03446">
    <property type="entry name" value="NAD_binding_2"/>
    <property type="match status" value="1"/>
</dbReference>
<accession>A0AAE0NUP0</accession>
<dbReference type="GO" id="GO:0050661">
    <property type="term" value="F:NADP binding"/>
    <property type="evidence" value="ECO:0007669"/>
    <property type="project" value="InterPro"/>
</dbReference>
<dbReference type="Proteomes" id="UP001285441">
    <property type="component" value="Unassembled WGS sequence"/>
</dbReference>
<organism evidence="2 3">
    <name type="scientific">Podospora didyma</name>
    <dbReference type="NCBI Taxonomy" id="330526"/>
    <lineage>
        <taxon>Eukaryota</taxon>
        <taxon>Fungi</taxon>
        <taxon>Dikarya</taxon>
        <taxon>Ascomycota</taxon>
        <taxon>Pezizomycotina</taxon>
        <taxon>Sordariomycetes</taxon>
        <taxon>Sordariomycetidae</taxon>
        <taxon>Sordariales</taxon>
        <taxon>Podosporaceae</taxon>
        <taxon>Podospora</taxon>
    </lineage>
</organism>
<feature type="domain" description="6-phosphogluconate dehydrogenase NADP-binding" evidence="1">
    <location>
        <begin position="150"/>
        <end position="168"/>
    </location>
</feature>
<dbReference type="EMBL" id="JAULSW010000003">
    <property type="protein sequence ID" value="KAK3388032.1"/>
    <property type="molecule type" value="Genomic_DNA"/>
</dbReference>
<evidence type="ECO:0000259" key="1">
    <source>
        <dbReference type="Pfam" id="PF03446"/>
    </source>
</evidence>
<name>A0AAE0NUP0_9PEZI</name>